<gene>
    <name evidence="1" type="ORF">ERJ67_08840</name>
</gene>
<evidence type="ECO:0000313" key="1">
    <source>
        <dbReference type="EMBL" id="TGG90829.1"/>
    </source>
</evidence>
<dbReference type="EMBL" id="SRMO01000084">
    <property type="protein sequence ID" value="TGG90829.1"/>
    <property type="molecule type" value="Genomic_DNA"/>
</dbReference>
<dbReference type="AlphaFoldDB" id="A0A524RL81"/>
<accession>A0A524RL81</accession>
<dbReference type="Proteomes" id="UP000317990">
    <property type="component" value="Unassembled WGS sequence"/>
</dbReference>
<evidence type="ECO:0000313" key="2">
    <source>
        <dbReference type="Proteomes" id="UP000317990"/>
    </source>
</evidence>
<sequence>MSDALSKRADATAATPAVGDGVILCRPQPFLKSADPMPMLRPPDLAPAGEQGTVLERRANGLLAVRFPRGTFLVQQSDVVPGPPAEPC</sequence>
<reference evidence="1 2" key="1">
    <citation type="journal article" date="2019" name="mSystems">
        <title>Life at home and on the roam: Genomic adaptions reflect the dual lifestyle of an intracellular, facultative symbiont.</title>
        <authorList>
            <person name="Burgsdorf I."/>
        </authorList>
    </citation>
    <scope>NUCLEOTIDE SEQUENCE [LARGE SCALE GENOMIC DNA]</scope>
    <source>
        <strain evidence="1">277cV</strain>
    </source>
</reference>
<dbReference type="InterPro" id="IPR021495">
    <property type="entry name" value="CRR42-like"/>
</dbReference>
<name>A0A524RL81_9CHRO</name>
<proteinExistence type="predicted"/>
<organism evidence="1 2">
    <name type="scientific">Aphanocapsa feldmannii 277cV</name>
    <dbReference type="NCBI Taxonomy" id="2507553"/>
    <lineage>
        <taxon>Bacteria</taxon>
        <taxon>Bacillati</taxon>
        <taxon>Cyanobacteriota</taxon>
        <taxon>Cyanophyceae</taxon>
        <taxon>Oscillatoriophycideae</taxon>
        <taxon>Chroococcales</taxon>
        <taxon>Microcystaceae</taxon>
        <taxon>Aphanocapsa</taxon>
    </lineage>
</organism>
<dbReference type="Pfam" id="PF11347">
    <property type="entry name" value="CRR42-like"/>
    <property type="match status" value="1"/>
</dbReference>
<protein>
    <submittedName>
        <fullName evidence="1">DUF3148 domain-containing protein</fullName>
    </submittedName>
</protein>
<comment type="caution">
    <text evidence="1">The sequence shown here is derived from an EMBL/GenBank/DDBJ whole genome shotgun (WGS) entry which is preliminary data.</text>
</comment>